<protein>
    <submittedName>
        <fullName evidence="1">Uncharacterized protein</fullName>
    </submittedName>
</protein>
<organism evidence="1 2">
    <name type="scientific">Maribacter cobaltidurans</name>
    <dbReference type="NCBI Taxonomy" id="1178778"/>
    <lineage>
        <taxon>Bacteria</taxon>
        <taxon>Pseudomonadati</taxon>
        <taxon>Bacteroidota</taxon>
        <taxon>Flavobacteriia</taxon>
        <taxon>Flavobacteriales</taxon>
        <taxon>Flavobacteriaceae</taxon>
        <taxon>Maribacter</taxon>
    </lineage>
</organism>
<dbReference type="OrthoDB" id="1450331at2"/>
<dbReference type="EMBL" id="CP022957">
    <property type="protein sequence ID" value="ASV32355.1"/>
    <property type="molecule type" value="Genomic_DNA"/>
</dbReference>
<reference evidence="1 2" key="1">
    <citation type="submission" date="2017-08" db="EMBL/GenBank/DDBJ databases">
        <title>The complete genome sequence of Maribacter sp. B1, isolated from deep-sea sediment.</title>
        <authorList>
            <person name="Wu Y.-H."/>
            <person name="Cheng H."/>
            <person name="Xu X.-W."/>
        </authorList>
    </citation>
    <scope>NUCLEOTIDE SEQUENCE [LARGE SCALE GENOMIC DNA]</scope>
    <source>
        <strain evidence="1 2">B1</strain>
    </source>
</reference>
<dbReference type="KEGG" id="marb:CJ263_20160"/>
<evidence type="ECO:0000313" key="1">
    <source>
        <dbReference type="EMBL" id="ASV32355.1"/>
    </source>
</evidence>
<gene>
    <name evidence="1" type="ORF">CJ263_20160</name>
</gene>
<dbReference type="RefSeq" id="WP_094998911.1">
    <property type="nucleotide sequence ID" value="NZ_BMJL01000011.1"/>
</dbReference>
<keyword evidence="2" id="KW-1185">Reference proteome</keyword>
<dbReference type="Proteomes" id="UP000215244">
    <property type="component" value="Chromosome"/>
</dbReference>
<dbReference type="AlphaFoldDB" id="A0A223VAE1"/>
<evidence type="ECO:0000313" key="2">
    <source>
        <dbReference type="Proteomes" id="UP000215244"/>
    </source>
</evidence>
<name>A0A223VAE1_9FLAO</name>
<accession>A0A223VAE1</accession>
<proteinExistence type="predicted"/>
<sequence>MKTMEPLSEELKDNQYYVSLLNALIEENDMELKHRLQKADTYARFINEQAGLLMDETIDHIEKNEVAFPIASSLVIQQWKERMFR</sequence>